<evidence type="ECO:0000313" key="2">
    <source>
        <dbReference type="EMBL" id="GAA4620704.1"/>
    </source>
</evidence>
<keyword evidence="3" id="KW-1185">Reference proteome</keyword>
<keyword evidence="1" id="KW-1133">Transmembrane helix</keyword>
<reference evidence="3" key="1">
    <citation type="journal article" date="2019" name="Int. J. Syst. Evol. Microbiol.">
        <title>The Global Catalogue of Microorganisms (GCM) 10K type strain sequencing project: providing services to taxonomists for standard genome sequencing and annotation.</title>
        <authorList>
            <consortium name="The Broad Institute Genomics Platform"/>
            <consortium name="The Broad Institute Genome Sequencing Center for Infectious Disease"/>
            <person name="Wu L."/>
            <person name="Ma J."/>
        </authorList>
    </citation>
    <scope>NUCLEOTIDE SEQUENCE [LARGE SCALE GENOMIC DNA]</scope>
    <source>
        <strain evidence="3">JCM 17939</strain>
    </source>
</reference>
<feature type="transmembrane region" description="Helical" evidence="1">
    <location>
        <begin position="29"/>
        <end position="50"/>
    </location>
</feature>
<name>A0ABP8U358_9ACTN</name>
<gene>
    <name evidence="2" type="ORF">GCM10023196_005750</name>
</gene>
<protein>
    <recommendedName>
        <fullName evidence="4">Major facilitator superfamily (MFS) profile domain-containing protein</fullName>
    </recommendedName>
</protein>
<dbReference type="SUPFAM" id="SSF103473">
    <property type="entry name" value="MFS general substrate transporter"/>
    <property type="match status" value="1"/>
</dbReference>
<evidence type="ECO:0000313" key="3">
    <source>
        <dbReference type="Proteomes" id="UP001501442"/>
    </source>
</evidence>
<keyword evidence="1" id="KW-0472">Membrane</keyword>
<organism evidence="2 3">
    <name type="scientific">Actinoallomurus vinaceus</name>
    <dbReference type="NCBI Taxonomy" id="1080074"/>
    <lineage>
        <taxon>Bacteria</taxon>
        <taxon>Bacillati</taxon>
        <taxon>Actinomycetota</taxon>
        <taxon>Actinomycetes</taxon>
        <taxon>Streptosporangiales</taxon>
        <taxon>Thermomonosporaceae</taxon>
        <taxon>Actinoallomurus</taxon>
    </lineage>
</organism>
<dbReference type="Gene3D" id="1.20.1250.20">
    <property type="entry name" value="MFS general substrate transporter like domains"/>
    <property type="match status" value="1"/>
</dbReference>
<dbReference type="EMBL" id="BAABHK010000001">
    <property type="protein sequence ID" value="GAA4620704.1"/>
    <property type="molecule type" value="Genomic_DNA"/>
</dbReference>
<evidence type="ECO:0000256" key="1">
    <source>
        <dbReference type="SAM" id="Phobius"/>
    </source>
</evidence>
<dbReference type="InterPro" id="IPR036259">
    <property type="entry name" value="MFS_trans_sf"/>
</dbReference>
<proteinExistence type="predicted"/>
<evidence type="ECO:0008006" key="4">
    <source>
        <dbReference type="Google" id="ProtNLM"/>
    </source>
</evidence>
<comment type="caution">
    <text evidence="2">The sequence shown here is derived from an EMBL/GenBank/DDBJ whole genome shotgun (WGS) entry which is preliminary data.</text>
</comment>
<keyword evidence="1" id="KW-0812">Transmembrane</keyword>
<dbReference type="Proteomes" id="UP001501442">
    <property type="component" value="Unassembled WGS sequence"/>
</dbReference>
<accession>A0ABP8U358</accession>
<dbReference type="RefSeq" id="WP_345429016.1">
    <property type="nucleotide sequence ID" value="NZ_BAABHK010000001.1"/>
</dbReference>
<sequence length="75" mass="7428">MAWLTSAISVGTAVGSAAAGQIIDTAGAHWGYAFAAAFAAAAMLTCLLGLTKLTVPSPALTPTAALPPDLSAERR</sequence>